<dbReference type="Gene3D" id="1.10.940.10">
    <property type="entry name" value="NusB-like"/>
    <property type="match status" value="1"/>
</dbReference>
<accession>A0A382UED9</accession>
<keyword evidence="2" id="KW-0889">Transcription antitermination</keyword>
<evidence type="ECO:0000256" key="1">
    <source>
        <dbReference type="ARBA" id="ARBA00005952"/>
    </source>
</evidence>
<evidence type="ECO:0000256" key="4">
    <source>
        <dbReference type="ARBA" id="ARBA00023015"/>
    </source>
</evidence>
<evidence type="ECO:0000313" key="7">
    <source>
        <dbReference type="EMBL" id="SVD32639.1"/>
    </source>
</evidence>
<name>A0A382UED9_9ZZZZ</name>
<gene>
    <name evidence="7" type="ORF">METZ01_LOCUS385493</name>
</gene>
<dbReference type="GO" id="GO:0003723">
    <property type="term" value="F:RNA binding"/>
    <property type="evidence" value="ECO:0007669"/>
    <property type="project" value="UniProtKB-KW"/>
</dbReference>
<keyword evidence="5" id="KW-0804">Transcription</keyword>
<dbReference type="NCBIfam" id="TIGR01951">
    <property type="entry name" value="nusB"/>
    <property type="match status" value="1"/>
</dbReference>
<proteinExistence type="inferred from homology"/>
<evidence type="ECO:0000256" key="5">
    <source>
        <dbReference type="ARBA" id="ARBA00023163"/>
    </source>
</evidence>
<dbReference type="InterPro" id="IPR035926">
    <property type="entry name" value="NusB-like_sf"/>
</dbReference>
<comment type="similarity">
    <text evidence="1">Belongs to the NusB family.</text>
</comment>
<dbReference type="GO" id="GO:0006353">
    <property type="term" value="P:DNA-templated transcription termination"/>
    <property type="evidence" value="ECO:0007669"/>
    <property type="project" value="InterPro"/>
</dbReference>
<organism evidence="7">
    <name type="scientific">marine metagenome</name>
    <dbReference type="NCBI Taxonomy" id="408172"/>
    <lineage>
        <taxon>unclassified sequences</taxon>
        <taxon>metagenomes</taxon>
        <taxon>ecological metagenomes</taxon>
    </lineage>
</organism>
<evidence type="ECO:0000256" key="3">
    <source>
        <dbReference type="ARBA" id="ARBA00022884"/>
    </source>
</evidence>
<dbReference type="GO" id="GO:0005829">
    <property type="term" value="C:cytosol"/>
    <property type="evidence" value="ECO:0007669"/>
    <property type="project" value="TreeGrafter"/>
</dbReference>
<dbReference type="PANTHER" id="PTHR11078:SF3">
    <property type="entry name" value="ANTITERMINATION NUSB DOMAIN-CONTAINING PROTEIN"/>
    <property type="match status" value="1"/>
</dbReference>
<dbReference type="GO" id="GO:0031564">
    <property type="term" value="P:transcription antitermination"/>
    <property type="evidence" value="ECO:0007669"/>
    <property type="project" value="UniProtKB-KW"/>
</dbReference>
<sequence>MKNSEDNLNKLIEGSFISEQNSKKIHGQRMLRAAVVQSIYESEISKTKNRELIVTSEYYENCSEERKTMAKLIFQYAIDNENIIDEKILEHIDDKNIGRISIVDLSILRMAISELKVNNKAPVGVVVNEAVELANIFGSDSSKNFINGVFHSMVR</sequence>
<dbReference type="EMBL" id="UINC01143616">
    <property type="protein sequence ID" value="SVD32639.1"/>
    <property type="molecule type" value="Genomic_DNA"/>
</dbReference>
<dbReference type="PANTHER" id="PTHR11078">
    <property type="entry name" value="N UTILIZATION SUBSTANCE PROTEIN B-RELATED"/>
    <property type="match status" value="1"/>
</dbReference>
<protein>
    <recommendedName>
        <fullName evidence="6">NusB/RsmB/TIM44 domain-containing protein</fullName>
    </recommendedName>
</protein>
<dbReference type="InterPro" id="IPR006027">
    <property type="entry name" value="NusB_RsmB_TIM44"/>
</dbReference>
<dbReference type="AlphaFoldDB" id="A0A382UED9"/>
<evidence type="ECO:0000259" key="6">
    <source>
        <dbReference type="Pfam" id="PF01029"/>
    </source>
</evidence>
<evidence type="ECO:0000256" key="2">
    <source>
        <dbReference type="ARBA" id="ARBA00022814"/>
    </source>
</evidence>
<keyword evidence="4" id="KW-0805">Transcription regulation</keyword>
<dbReference type="InterPro" id="IPR011605">
    <property type="entry name" value="NusB_fam"/>
</dbReference>
<dbReference type="SUPFAM" id="SSF48013">
    <property type="entry name" value="NusB-like"/>
    <property type="match status" value="1"/>
</dbReference>
<dbReference type="Pfam" id="PF01029">
    <property type="entry name" value="NusB"/>
    <property type="match status" value="1"/>
</dbReference>
<keyword evidence="3" id="KW-0694">RNA-binding</keyword>
<reference evidence="7" key="1">
    <citation type="submission" date="2018-05" db="EMBL/GenBank/DDBJ databases">
        <authorList>
            <person name="Lanie J.A."/>
            <person name="Ng W.-L."/>
            <person name="Kazmierczak K.M."/>
            <person name="Andrzejewski T.M."/>
            <person name="Davidsen T.M."/>
            <person name="Wayne K.J."/>
            <person name="Tettelin H."/>
            <person name="Glass J.I."/>
            <person name="Rusch D."/>
            <person name="Podicherti R."/>
            <person name="Tsui H.-C.T."/>
            <person name="Winkler M.E."/>
        </authorList>
    </citation>
    <scope>NUCLEOTIDE SEQUENCE</scope>
</reference>
<feature type="domain" description="NusB/RsmB/TIM44" evidence="6">
    <location>
        <begin position="32"/>
        <end position="155"/>
    </location>
</feature>